<evidence type="ECO:0000256" key="1">
    <source>
        <dbReference type="ARBA" id="ARBA00009437"/>
    </source>
</evidence>
<dbReference type="AlphaFoldDB" id="A0A162L5N2"/>
<dbReference type="Pfam" id="PF00126">
    <property type="entry name" value="HTH_1"/>
    <property type="match status" value="1"/>
</dbReference>
<dbReference type="PANTHER" id="PTHR30126">
    <property type="entry name" value="HTH-TYPE TRANSCRIPTIONAL REGULATOR"/>
    <property type="match status" value="1"/>
</dbReference>
<evidence type="ECO:0000256" key="3">
    <source>
        <dbReference type="ARBA" id="ARBA00023125"/>
    </source>
</evidence>
<evidence type="ECO:0000313" key="7">
    <source>
        <dbReference type="Proteomes" id="UP000075787"/>
    </source>
</evidence>
<dbReference type="InterPro" id="IPR036390">
    <property type="entry name" value="WH_DNA-bd_sf"/>
</dbReference>
<name>A0A162L5N2_9PROT</name>
<keyword evidence="4" id="KW-0804">Transcription</keyword>
<evidence type="ECO:0000313" key="6">
    <source>
        <dbReference type="EMBL" id="KYO53446.1"/>
    </source>
</evidence>
<dbReference type="Gene3D" id="3.40.190.10">
    <property type="entry name" value="Periplasmic binding protein-like II"/>
    <property type="match status" value="2"/>
</dbReference>
<keyword evidence="2" id="KW-0805">Transcription regulation</keyword>
<protein>
    <recommendedName>
        <fullName evidence="5">HTH lysR-type domain-containing protein</fullName>
    </recommendedName>
</protein>
<dbReference type="SUPFAM" id="SSF46785">
    <property type="entry name" value="Winged helix' DNA-binding domain"/>
    <property type="match status" value="1"/>
</dbReference>
<dbReference type="GeneID" id="97242936"/>
<dbReference type="PROSITE" id="PS50931">
    <property type="entry name" value="HTH_LYSR"/>
    <property type="match status" value="1"/>
</dbReference>
<dbReference type="InterPro" id="IPR036388">
    <property type="entry name" value="WH-like_DNA-bd_sf"/>
</dbReference>
<dbReference type="PANTHER" id="PTHR30126:SF40">
    <property type="entry name" value="HTH-TYPE TRANSCRIPTIONAL REGULATOR GLTR"/>
    <property type="match status" value="1"/>
</dbReference>
<sequence length="287" mass="30715">MDLVSLDIFRTVAEEGSVTGAARRLDRVQSNVTTRLRQLEADLGVALFSRDGRRMTLTHEGRVLLDYAHRLQSLVAEARAALVPGTERLRIGTMESTAASRLPGPLARFRAARPDAMIELVTGATDALVEDVLGHRLDCALVARPPLQLATDDPLPHPELTERAVVTEELLVVGPGGADDDRPPAALAVLEPGCTYRRIAESLLVRPAAARGRVVRVQQLNSYHAVMACVAAGTASGVMPRSVFDLLKAPEGVRIQSLGPVETVLVARRDYRSAGFETLAALLAGVA</sequence>
<evidence type="ECO:0000259" key="5">
    <source>
        <dbReference type="PROSITE" id="PS50931"/>
    </source>
</evidence>
<evidence type="ECO:0000256" key="4">
    <source>
        <dbReference type="ARBA" id="ARBA00023163"/>
    </source>
</evidence>
<accession>A0A162L5N2</accession>
<dbReference type="SUPFAM" id="SSF53850">
    <property type="entry name" value="Periplasmic binding protein-like II"/>
    <property type="match status" value="1"/>
</dbReference>
<dbReference type="InterPro" id="IPR005119">
    <property type="entry name" value="LysR_subst-bd"/>
</dbReference>
<comment type="caution">
    <text evidence="6">The sequence shown here is derived from an EMBL/GenBank/DDBJ whole genome shotgun (WGS) entry which is preliminary data.</text>
</comment>
<dbReference type="EMBL" id="LPZR01000113">
    <property type="protein sequence ID" value="KYO53446.1"/>
    <property type="molecule type" value="Genomic_DNA"/>
</dbReference>
<reference evidence="6 7" key="1">
    <citation type="submission" date="2015-12" db="EMBL/GenBank/DDBJ databases">
        <title>Genome sequence of Tistrella mobilis MCCC 1A02139.</title>
        <authorList>
            <person name="Lu L."/>
            <person name="Lai Q."/>
            <person name="Shao Z."/>
            <person name="Qian P."/>
        </authorList>
    </citation>
    <scope>NUCLEOTIDE SEQUENCE [LARGE SCALE GENOMIC DNA]</scope>
    <source>
        <strain evidence="6 7">MCCC 1A02139</strain>
    </source>
</reference>
<evidence type="ECO:0000256" key="2">
    <source>
        <dbReference type="ARBA" id="ARBA00023015"/>
    </source>
</evidence>
<keyword evidence="3" id="KW-0238">DNA-binding</keyword>
<dbReference type="GO" id="GO:0003700">
    <property type="term" value="F:DNA-binding transcription factor activity"/>
    <property type="evidence" value="ECO:0007669"/>
    <property type="project" value="InterPro"/>
</dbReference>
<feature type="domain" description="HTH lysR-type" evidence="5">
    <location>
        <begin position="1"/>
        <end position="58"/>
    </location>
</feature>
<organism evidence="6 7">
    <name type="scientific">Tistrella mobilis</name>
    <dbReference type="NCBI Taxonomy" id="171437"/>
    <lineage>
        <taxon>Bacteria</taxon>
        <taxon>Pseudomonadati</taxon>
        <taxon>Pseudomonadota</taxon>
        <taxon>Alphaproteobacteria</taxon>
        <taxon>Geminicoccales</taxon>
        <taxon>Geminicoccaceae</taxon>
        <taxon>Tistrella</taxon>
    </lineage>
</organism>
<dbReference type="Pfam" id="PF03466">
    <property type="entry name" value="LysR_substrate"/>
    <property type="match status" value="1"/>
</dbReference>
<comment type="similarity">
    <text evidence="1">Belongs to the LysR transcriptional regulatory family.</text>
</comment>
<dbReference type="RefSeq" id="WP_062763608.1">
    <property type="nucleotide sequence ID" value="NZ_CP121045.1"/>
</dbReference>
<gene>
    <name evidence="6" type="ORF">AUP44_03630</name>
</gene>
<dbReference type="Gene3D" id="1.10.10.10">
    <property type="entry name" value="Winged helix-like DNA-binding domain superfamily/Winged helix DNA-binding domain"/>
    <property type="match status" value="1"/>
</dbReference>
<dbReference type="OrthoDB" id="8479357at2"/>
<proteinExistence type="inferred from homology"/>
<dbReference type="InterPro" id="IPR000847">
    <property type="entry name" value="LysR_HTH_N"/>
</dbReference>
<dbReference type="Proteomes" id="UP000075787">
    <property type="component" value="Unassembled WGS sequence"/>
</dbReference>
<dbReference type="FunFam" id="1.10.10.10:FF:000001">
    <property type="entry name" value="LysR family transcriptional regulator"/>
    <property type="match status" value="1"/>
</dbReference>
<dbReference type="GO" id="GO:0000976">
    <property type="term" value="F:transcription cis-regulatory region binding"/>
    <property type="evidence" value="ECO:0007669"/>
    <property type="project" value="TreeGrafter"/>
</dbReference>